<dbReference type="PROSITE" id="PS50975">
    <property type="entry name" value="ATP_GRASP"/>
    <property type="match status" value="1"/>
</dbReference>
<keyword evidence="1" id="KW-0067">ATP-binding</keyword>
<proteinExistence type="predicted"/>
<evidence type="ECO:0000259" key="2">
    <source>
        <dbReference type="PROSITE" id="PS50975"/>
    </source>
</evidence>
<dbReference type="Gene3D" id="3.30.470.20">
    <property type="entry name" value="ATP-grasp fold, B domain"/>
    <property type="match status" value="1"/>
</dbReference>
<dbReference type="GO" id="GO:0005524">
    <property type="term" value="F:ATP binding"/>
    <property type="evidence" value="ECO:0007669"/>
    <property type="project" value="UniProtKB-UniRule"/>
</dbReference>
<gene>
    <name evidence="3" type="ORF">A2941_00360</name>
</gene>
<keyword evidence="1" id="KW-0547">Nucleotide-binding</keyword>
<dbReference type="PANTHER" id="PTHR21621:SF0">
    <property type="entry name" value="BETA-CITRYLGLUTAMATE SYNTHASE B-RELATED"/>
    <property type="match status" value="1"/>
</dbReference>
<dbReference type="SUPFAM" id="SSF56059">
    <property type="entry name" value="Glutathione synthetase ATP-binding domain-like"/>
    <property type="match status" value="1"/>
</dbReference>
<dbReference type="InterPro" id="IPR048936">
    <property type="entry name" value="MvdD-like_ATPgrasp"/>
</dbReference>
<comment type="caution">
    <text evidence="3">The sequence shown here is derived from an EMBL/GenBank/DDBJ whole genome shotgun (WGS) entry which is preliminary data.</text>
</comment>
<evidence type="ECO:0000313" key="3">
    <source>
        <dbReference type="EMBL" id="OGN27297.1"/>
    </source>
</evidence>
<feature type="domain" description="ATP-grasp" evidence="2">
    <location>
        <begin position="133"/>
        <end position="326"/>
    </location>
</feature>
<reference evidence="3 4" key="1">
    <citation type="journal article" date="2016" name="Nat. Commun.">
        <title>Thousands of microbial genomes shed light on interconnected biogeochemical processes in an aquifer system.</title>
        <authorList>
            <person name="Anantharaman K."/>
            <person name="Brown C.T."/>
            <person name="Hug L.A."/>
            <person name="Sharon I."/>
            <person name="Castelle C.J."/>
            <person name="Probst A.J."/>
            <person name="Thomas B.C."/>
            <person name="Singh A."/>
            <person name="Wilkins M.J."/>
            <person name="Karaoz U."/>
            <person name="Brodie E.L."/>
            <person name="Williams K.H."/>
            <person name="Hubbard S.S."/>
            <person name="Banfield J.F."/>
        </authorList>
    </citation>
    <scope>NUCLEOTIDE SEQUENCE [LARGE SCALE GENOMIC DNA]</scope>
</reference>
<dbReference type="PANTHER" id="PTHR21621">
    <property type="entry name" value="RIBOSOMAL PROTEIN S6 MODIFICATION PROTEIN"/>
    <property type="match status" value="1"/>
</dbReference>
<organism evidence="3 4">
    <name type="scientific">Candidatus Yanofskybacteria bacterium RIFCSPLOWO2_01_FULL_49_17</name>
    <dbReference type="NCBI Taxonomy" id="1802700"/>
    <lineage>
        <taxon>Bacteria</taxon>
        <taxon>Candidatus Yanofskyibacteriota</taxon>
    </lineage>
</organism>
<protein>
    <recommendedName>
        <fullName evidence="2">ATP-grasp domain-containing protein</fullName>
    </recommendedName>
</protein>
<dbReference type="GO" id="GO:0046872">
    <property type="term" value="F:metal ion binding"/>
    <property type="evidence" value="ECO:0007669"/>
    <property type="project" value="InterPro"/>
</dbReference>
<dbReference type="Pfam" id="PF21068">
    <property type="entry name" value="ATPgraspMvdD"/>
    <property type="match status" value="1"/>
</dbReference>
<dbReference type="AlphaFoldDB" id="A0A1F8GPE0"/>
<dbReference type="EMBL" id="MGKO01000013">
    <property type="protein sequence ID" value="OGN27297.1"/>
    <property type="molecule type" value="Genomic_DNA"/>
</dbReference>
<name>A0A1F8GPE0_9BACT</name>
<dbReference type="GO" id="GO:0018169">
    <property type="term" value="F:ribosomal S6-glutamic acid ligase activity"/>
    <property type="evidence" value="ECO:0007669"/>
    <property type="project" value="TreeGrafter"/>
</dbReference>
<dbReference type="GO" id="GO:0009432">
    <property type="term" value="P:SOS response"/>
    <property type="evidence" value="ECO:0007669"/>
    <property type="project" value="TreeGrafter"/>
</dbReference>
<evidence type="ECO:0000256" key="1">
    <source>
        <dbReference type="PROSITE-ProRule" id="PRU00409"/>
    </source>
</evidence>
<dbReference type="Proteomes" id="UP000178444">
    <property type="component" value="Unassembled WGS sequence"/>
</dbReference>
<accession>A0A1F8GPE0</accession>
<dbReference type="InterPro" id="IPR011761">
    <property type="entry name" value="ATP-grasp"/>
</dbReference>
<evidence type="ECO:0000313" key="4">
    <source>
        <dbReference type="Proteomes" id="UP000178444"/>
    </source>
</evidence>
<sequence length="332" mass="37299">MSTSTILVITHSRDLHAKRVIGILRSRGAAVHALDYGRFPADTDISIVFDEEPIHALIRLPKGEVLDSRSVSAVYHRRPHSPKLRQGVSSSALRDYIAKESQGVLDALPHAIPVFWLCHPGKVAAAACKPWQLVLAHQLGFSIPGTLISNSVAKVREFANQYRFLAVKTLQSPGIEFGQGGNRGQFALFTRRISSGSVRRHAKDAGNCPTVFEEYVEKAFELRITVVGDRVFSCAMYTQQSKKTREDFRRYDLKNTKHEAFQLPIEVEARCRQLVKRLGLHFGCIDMIVDKEGRYHFLEVNPSGQWLWTEDLAELPISRAIANILLHPPVVE</sequence>
<dbReference type="GO" id="GO:0005737">
    <property type="term" value="C:cytoplasm"/>
    <property type="evidence" value="ECO:0007669"/>
    <property type="project" value="TreeGrafter"/>
</dbReference>